<evidence type="ECO:0000313" key="2">
    <source>
        <dbReference type="Proteomes" id="UP000233343"/>
    </source>
</evidence>
<keyword evidence="2" id="KW-1185">Reference proteome</keyword>
<proteinExistence type="predicted"/>
<gene>
    <name evidence="1" type="ORF">CWS20_07320</name>
</gene>
<dbReference type="InterPro" id="IPR021617">
    <property type="entry name" value="DUF3231"/>
</dbReference>
<name>A0A2N0ZJG0_9BACI</name>
<dbReference type="InterPro" id="IPR012347">
    <property type="entry name" value="Ferritin-like"/>
</dbReference>
<dbReference type="RefSeq" id="WP_066192766.1">
    <property type="nucleotide sequence ID" value="NZ_JAFDQP010000010.1"/>
</dbReference>
<organism evidence="1 2">
    <name type="scientific">Cytobacillus horneckiae</name>
    <dbReference type="NCBI Taxonomy" id="549687"/>
    <lineage>
        <taxon>Bacteria</taxon>
        <taxon>Bacillati</taxon>
        <taxon>Bacillota</taxon>
        <taxon>Bacilli</taxon>
        <taxon>Bacillales</taxon>
        <taxon>Bacillaceae</taxon>
        <taxon>Cytobacillus</taxon>
    </lineage>
</organism>
<dbReference type="AlphaFoldDB" id="A0A2N0ZJG0"/>
<accession>A0A2N0ZJG0</accession>
<comment type="caution">
    <text evidence="1">The sequence shown here is derived from an EMBL/GenBank/DDBJ whole genome shotgun (WGS) entry which is preliminary data.</text>
</comment>
<protein>
    <submittedName>
        <fullName evidence="1">DUF3231 domain-containing protein</fullName>
    </submittedName>
</protein>
<dbReference type="Pfam" id="PF11553">
    <property type="entry name" value="DUF3231"/>
    <property type="match status" value="2"/>
</dbReference>
<evidence type="ECO:0000313" key="1">
    <source>
        <dbReference type="EMBL" id="PKG29669.1"/>
    </source>
</evidence>
<dbReference type="Proteomes" id="UP000233343">
    <property type="component" value="Unassembled WGS sequence"/>
</dbReference>
<reference evidence="1 2" key="1">
    <citation type="journal article" date="2010" name="Int. J. Syst. Evol. Microbiol.">
        <title>Bacillus horneckiae sp. nov., isolated from a spacecraft-assembly clean room.</title>
        <authorList>
            <person name="Vaishampayan P."/>
            <person name="Probst A."/>
            <person name="Krishnamurthi S."/>
            <person name="Ghosh S."/>
            <person name="Osman S."/>
            <person name="McDowall A."/>
            <person name="Ruckmani A."/>
            <person name="Mayilraj S."/>
            <person name="Venkateswaran K."/>
        </authorList>
    </citation>
    <scope>NUCLEOTIDE SEQUENCE [LARGE SCALE GENOMIC DNA]</scope>
    <source>
        <strain evidence="2">1PO1SC</strain>
    </source>
</reference>
<dbReference type="Gene3D" id="1.20.1260.10">
    <property type="match status" value="2"/>
</dbReference>
<sequence>MANKRRMSSSELGALWMTYQKKTMILRILEYFIETSENKQAKKLMNGLWKELNPKVGVIEQLFRDEGAAVPQGFTDADVDLNAPKLFDKGFDILLCRILKEISMGLYTLHMTMSYREDIIDLYTDLTKITQKYYKEFTEYLLANGYLSVPNYVNMPNSINFITDKNYTKGFSLVGNKRGLNTIEFSYLFNSIQTNAVGLQLITGFAQTAQNQEVQKYMLNGKKLCKEIIKGTEEILVDSDILPSAINGIAITKSNIPPFSDKMAVYLIFLLSNFGLGGQGFGAGFSLRDDINLKLFVYAKDIYQFIREGIKVMIDNGWMEEPPKMDVNGLK</sequence>
<dbReference type="EMBL" id="PISD01000013">
    <property type="protein sequence ID" value="PKG29669.1"/>
    <property type="molecule type" value="Genomic_DNA"/>
</dbReference>